<dbReference type="AlphaFoldDB" id="A0A1Z4KU62"/>
<sequence length="238" mass="27514">MANINYFITDEHLQIAHKIAKFLNNEQKRIEPGKEGISTELSKLITYLDAKIKQNSYVDKTLRKPSRFFTYIEQLVEHGKTIGHSKKTTTYYESINEVCNQYLKSYEKKPLVIIQILGWSQRLMRYYKTVDDDDDTDISPGISTEVVVRKIPKVIETPKIVKPQKTEDIKTLESPQSLKPTKPIPPKLIEPKKSEDSKNLQRPRIPDSPKPIKNSQPEAPKPVEPPKPWERVPKKPSK</sequence>
<feature type="region of interest" description="Disordered" evidence="1">
    <location>
        <begin position="166"/>
        <end position="238"/>
    </location>
</feature>
<proteinExistence type="predicted"/>
<name>A0A1Z4KU62_ANAVA</name>
<feature type="compositionally biased region" description="Basic and acidic residues" evidence="1">
    <location>
        <begin position="227"/>
        <end position="238"/>
    </location>
</feature>
<gene>
    <name evidence="2" type="ORF">NIES23_52720</name>
</gene>
<dbReference type="Proteomes" id="UP000217507">
    <property type="component" value="Chromosome"/>
</dbReference>
<evidence type="ECO:0000256" key="1">
    <source>
        <dbReference type="SAM" id="MobiDB-lite"/>
    </source>
</evidence>
<evidence type="ECO:0000313" key="2">
    <source>
        <dbReference type="EMBL" id="BAY72447.1"/>
    </source>
</evidence>
<dbReference type="EMBL" id="AP018216">
    <property type="protein sequence ID" value="BAY72447.1"/>
    <property type="molecule type" value="Genomic_DNA"/>
</dbReference>
<protein>
    <submittedName>
        <fullName evidence="2">Uncharacterized protein</fullName>
    </submittedName>
</protein>
<accession>A0A1Z4KU62</accession>
<evidence type="ECO:0000313" key="3">
    <source>
        <dbReference type="Proteomes" id="UP000217507"/>
    </source>
</evidence>
<reference evidence="2 3" key="1">
    <citation type="submission" date="2017-06" db="EMBL/GenBank/DDBJ databases">
        <title>Genome sequencing of cyanobaciteial culture collection at National Institute for Environmental Studies (NIES).</title>
        <authorList>
            <person name="Hirose Y."/>
            <person name="Shimura Y."/>
            <person name="Fujisawa T."/>
            <person name="Nakamura Y."/>
            <person name="Kawachi M."/>
        </authorList>
    </citation>
    <scope>NUCLEOTIDE SEQUENCE [LARGE SCALE GENOMIC DNA]</scope>
    <source>
        <strain evidence="2 3">NIES-23</strain>
    </source>
</reference>
<feature type="compositionally biased region" description="Basic and acidic residues" evidence="1">
    <location>
        <begin position="189"/>
        <end position="207"/>
    </location>
</feature>
<organism evidence="2 3">
    <name type="scientific">Trichormus variabilis NIES-23</name>
    <dbReference type="NCBI Taxonomy" id="1973479"/>
    <lineage>
        <taxon>Bacteria</taxon>
        <taxon>Bacillati</taxon>
        <taxon>Cyanobacteriota</taxon>
        <taxon>Cyanophyceae</taxon>
        <taxon>Nostocales</taxon>
        <taxon>Nostocaceae</taxon>
        <taxon>Trichormus</taxon>
    </lineage>
</organism>